<dbReference type="InterPro" id="IPR045138">
    <property type="entry name" value="MeCP2/MBD4"/>
</dbReference>
<keyword evidence="4" id="KW-1185">Reference proteome</keyword>
<proteinExistence type="predicted"/>
<name>A0ABP0AN98_9PEZI</name>
<evidence type="ECO:0000256" key="2">
    <source>
        <dbReference type="ARBA" id="ARBA00023242"/>
    </source>
</evidence>
<evidence type="ECO:0000313" key="4">
    <source>
        <dbReference type="Proteomes" id="UP001642482"/>
    </source>
</evidence>
<evidence type="ECO:0000313" key="3">
    <source>
        <dbReference type="EMBL" id="CAK7208714.1"/>
    </source>
</evidence>
<organism evidence="3 4">
    <name type="scientific">Sporothrix eucalyptigena</name>
    <dbReference type="NCBI Taxonomy" id="1812306"/>
    <lineage>
        <taxon>Eukaryota</taxon>
        <taxon>Fungi</taxon>
        <taxon>Dikarya</taxon>
        <taxon>Ascomycota</taxon>
        <taxon>Pezizomycotina</taxon>
        <taxon>Sordariomycetes</taxon>
        <taxon>Sordariomycetidae</taxon>
        <taxon>Ophiostomatales</taxon>
        <taxon>Ophiostomataceae</taxon>
        <taxon>Sporothrix</taxon>
    </lineage>
</organism>
<keyword evidence="2" id="KW-0539">Nucleus</keyword>
<dbReference type="InterPro" id="IPR011257">
    <property type="entry name" value="DNA_glycosylase"/>
</dbReference>
<evidence type="ECO:0008006" key="5">
    <source>
        <dbReference type="Google" id="ProtNLM"/>
    </source>
</evidence>
<evidence type="ECO:0000256" key="1">
    <source>
        <dbReference type="ARBA" id="ARBA00004123"/>
    </source>
</evidence>
<dbReference type="SUPFAM" id="SSF48150">
    <property type="entry name" value="DNA-glycosylase"/>
    <property type="match status" value="1"/>
</dbReference>
<sequence length="263" mass="29811">MKIFGLVQEQLADDPFWLLIALVFLTRVAGRVSLPVFWAIKAQYPTPQALVDANPNELVKAMRHLGMASVRYTAIQRYARGWIARPPLPGVCTTVKNYPLPPEGSNEPAMNSQWEIGHLTNGAYAVDSWRIFCRDALLGRSKDWKGDTGGYMTATRHSNSQTESSSDTESIFSRSSIQRTDTAFQPEWMRVLPRDKELRACLRWMWMREGWDWDPLTGERTVLSEDLRNAVDEGRVGYDVHGQLQILEGGGKSKKKEELVVVI</sequence>
<reference evidence="3 4" key="1">
    <citation type="submission" date="2024-01" db="EMBL/GenBank/DDBJ databases">
        <authorList>
            <person name="Allen C."/>
            <person name="Tagirdzhanova G."/>
        </authorList>
    </citation>
    <scope>NUCLEOTIDE SEQUENCE [LARGE SCALE GENOMIC DNA]</scope>
</reference>
<dbReference type="Gene3D" id="1.10.340.30">
    <property type="entry name" value="Hypothetical protein, domain 2"/>
    <property type="match status" value="1"/>
</dbReference>
<gene>
    <name evidence="3" type="ORF">SEUCBS140593_000266</name>
</gene>
<comment type="subcellular location">
    <subcellularLocation>
        <location evidence="1">Nucleus</location>
    </subcellularLocation>
</comment>
<accession>A0ABP0AN98</accession>
<comment type="caution">
    <text evidence="3">The sequence shown here is derived from an EMBL/GenBank/DDBJ whole genome shotgun (WGS) entry which is preliminary data.</text>
</comment>
<dbReference type="PANTHER" id="PTHR15074:SF0">
    <property type="entry name" value="METHYL-CPG-BINDING DOMAIN PROTEIN 4-LIKE PROTEIN"/>
    <property type="match status" value="1"/>
</dbReference>
<protein>
    <recommendedName>
        <fullName evidence="5">Methyl-CpG-binding domain-containing protein 4</fullName>
    </recommendedName>
</protein>
<dbReference type="PANTHER" id="PTHR15074">
    <property type="entry name" value="METHYL-CPG-BINDING PROTEIN"/>
    <property type="match status" value="1"/>
</dbReference>
<dbReference type="Proteomes" id="UP001642482">
    <property type="component" value="Unassembled WGS sequence"/>
</dbReference>
<dbReference type="EMBL" id="CAWUHD010000001">
    <property type="protein sequence ID" value="CAK7208714.1"/>
    <property type="molecule type" value="Genomic_DNA"/>
</dbReference>